<gene>
    <name evidence="2" type="ORF">CHH57_13155</name>
</gene>
<evidence type="ECO:0000313" key="3">
    <source>
        <dbReference type="Proteomes" id="UP000216961"/>
    </source>
</evidence>
<accession>A0AA91TRS3</accession>
<name>A0AA91TRS3_NIACI</name>
<comment type="caution">
    <text evidence="2">The sequence shown here is derived from an EMBL/GenBank/DDBJ whole genome shotgun (WGS) entry which is preliminary data.</text>
</comment>
<dbReference type="RefSeq" id="WP_095330773.1">
    <property type="nucleotide sequence ID" value="NZ_NPBQ01000081.1"/>
</dbReference>
<feature type="domain" description="CHAT" evidence="1">
    <location>
        <begin position="502"/>
        <end position="558"/>
    </location>
</feature>
<proteinExistence type="predicted"/>
<dbReference type="EMBL" id="NPBQ01000081">
    <property type="protein sequence ID" value="PAD82759.1"/>
    <property type="molecule type" value="Genomic_DNA"/>
</dbReference>
<evidence type="ECO:0000313" key="2">
    <source>
        <dbReference type="EMBL" id="PAD82759.1"/>
    </source>
</evidence>
<organism evidence="2 3">
    <name type="scientific">Niallia circulans</name>
    <name type="common">Bacillus circulans</name>
    <dbReference type="NCBI Taxonomy" id="1397"/>
    <lineage>
        <taxon>Bacteria</taxon>
        <taxon>Bacillati</taxon>
        <taxon>Bacillota</taxon>
        <taxon>Bacilli</taxon>
        <taxon>Bacillales</taxon>
        <taxon>Bacillaceae</taxon>
        <taxon>Niallia</taxon>
    </lineage>
</organism>
<reference evidence="2 3" key="1">
    <citation type="submission" date="2017-07" db="EMBL/GenBank/DDBJ databases">
        <title>Isolation and whole genome analysis of endospore-forming bacteria from heroin.</title>
        <authorList>
            <person name="Kalinowski J."/>
            <person name="Ahrens B."/>
            <person name="Al-Dilaimi A."/>
            <person name="Winkler A."/>
            <person name="Wibberg D."/>
            <person name="Schleenbecker U."/>
            <person name="Ruckert C."/>
            <person name="Wolfel R."/>
            <person name="Grass G."/>
        </authorList>
    </citation>
    <scope>NUCLEOTIDE SEQUENCE [LARGE SCALE GENOMIC DNA]</scope>
    <source>
        <strain evidence="2 3">7521-2</strain>
    </source>
</reference>
<dbReference type="Proteomes" id="UP000216961">
    <property type="component" value="Unassembled WGS sequence"/>
</dbReference>
<dbReference type="AlphaFoldDB" id="A0AA91TRS3"/>
<sequence length="574" mass="66232">MQNEELTKIVVPNYFIVFKSSSNRYALPINVGLISEAKNELSSTKLFFDQELDSTLDIIFKLLHFPRTNYDTTLLSPTQISSLNNCSQSIIAIPETFFKTIVENTKTKNKKDFFILTEDVEYKEFYTEKIQNLYTYENFNKLEIKDVWRNLCDYDNGLKNKIRYLEYSNINLLPLIHFSDFLNKVNEDIFRLDTSNNLEIAKYRWKQQAYLDTFKIYLDKKEKTKRQETDQELSDIKSKALEYAKFPITITAAGQPVIVNKFTSEKGLPYNEEKALNLIGVHNAIETNGIHLSLGSISKECFMELEKLEAHCKLVAEMNGKYNSRYTWRILRKLGNLISKEFSKDELEIIGRSASLNIFSNFPLGLAILPNASAPLCCYKPISYKPITPLTRTFQMQLPKKTNILVHKGSKILIIECLDKKDSIRSASDKMWGFFIRNINKQHFNVIYEVATNIREFNTIINKHKDTLFLIISAHGWEEKEKNISGIKIGESDFWMPVSNEFNSPPIVLLSACHTGSRGRGIISIADLFLRSGAHTVLNTLVPVNVYKNATLMLRFFIYISESIDGLNHFEESF</sequence>
<dbReference type="Pfam" id="PF12770">
    <property type="entry name" value="CHAT"/>
    <property type="match status" value="1"/>
</dbReference>
<dbReference type="InterPro" id="IPR024983">
    <property type="entry name" value="CHAT_dom"/>
</dbReference>
<evidence type="ECO:0000259" key="1">
    <source>
        <dbReference type="Pfam" id="PF12770"/>
    </source>
</evidence>
<protein>
    <recommendedName>
        <fullName evidence="1">CHAT domain-containing protein</fullName>
    </recommendedName>
</protein>